<protein>
    <submittedName>
        <fullName evidence="2">Uncharacterized protein</fullName>
    </submittedName>
</protein>
<comment type="caution">
    <text evidence="2">The sequence shown here is derived from an EMBL/GenBank/DDBJ whole genome shotgun (WGS) entry which is preliminary data.</text>
</comment>
<gene>
    <name evidence="2" type="ORF">KPZU09_12440</name>
</gene>
<evidence type="ECO:0000313" key="2">
    <source>
        <dbReference type="EMBL" id="GHK51508.1"/>
    </source>
</evidence>
<accession>A0A919LQD1</accession>
<sequence>MNCRFRAAAEGNIRLAAADHPRCIADGSGTRCAGGDRRADGAPEAVGDRHMPGGRLARKEG</sequence>
<feature type="region of interest" description="Disordered" evidence="1">
    <location>
        <begin position="33"/>
        <end position="61"/>
    </location>
</feature>
<proteinExistence type="predicted"/>
<dbReference type="AlphaFoldDB" id="A0A919LQD1"/>
<reference evidence="2" key="1">
    <citation type="submission" date="2020-10" db="EMBL/GenBank/DDBJ databases">
        <title>Genome Sequence of ESBL Producing Zambian Clinical Strains.</title>
        <authorList>
            <person name="Shawa M."/>
            <person name="Furuta Y."/>
            <person name="Simbotwe M."/>
            <person name="Mulenga E."/>
            <person name="Mubanga M."/>
            <person name="Mulenga G."/>
            <person name="Kaile C."/>
            <person name="Zorigt T."/>
            <person name="Hang'ombe B."/>
            <person name="Higashi H."/>
        </authorList>
    </citation>
    <scope>NUCLEOTIDE SEQUENCE</scope>
    <source>
        <strain evidence="2">Zam_UTH_09</strain>
    </source>
</reference>
<evidence type="ECO:0000256" key="1">
    <source>
        <dbReference type="SAM" id="MobiDB-lite"/>
    </source>
</evidence>
<dbReference type="Proteomes" id="UP000655094">
    <property type="component" value="Unassembled WGS sequence"/>
</dbReference>
<organism evidence="2 3">
    <name type="scientific">Klebsiella pneumoniae</name>
    <dbReference type="NCBI Taxonomy" id="573"/>
    <lineage>
        <taxon>Bacteria</taxon>
        <taxon>Pseudomonadati</taxon>
        <taxon>Pseudomonadota</taxon>
        <taxon>Gammaproteobacteria</taxon>
        <taxon>Enterobacterales</taxon>
        <taxon>Enterobacteriaceae</taxon>
        <taxon>Klebsiella/Raoultella group</taxon>
        <taxon>Klebsiella</taxon>
        <taxon>Klebsiella pneumoniae complex</taxon>
    </lineage>
</organism>
<name>A0A919LQD1_KLEPN</name>
<dbReference type="EMBL" id="BNFF01000001">
    <property type="protein sequence ID" value="GHK51508.1"/>
    <property type="molecule type" value="Genomic_DNA"/>
</dbReference>
<feature type="compositionally biased region" description="Basic and acidic residues" evidence="1">
    <location>
        <begin position="34"/>
        <end position="61"/>
    </location>
</feature>
<evidence type="ECO:0000313" key="3">
    <source>
        <dbReference type="Proteomes" id="UP000655094"/>
    </source>
</evidence>